<dbReference type="PANTHER" id="PTHR46594:SF4">
    <property type="entry name" value="P-TYPE CATION-TRANSPORTING ATPASE"/>
    <property type="match status" value="1"/>
</dbReference>
<dbReference type="FunFam" id="2.70.150.10:FF:000002">
    <property type="entry name" value="Copper-transporting ATPase 1, putative"/>
    <property type="match status" value="1"/>
</dbReference>
<comment type="subcellular location">
    <subcellularLocation>
        <location evidence="1">Golgi apparatus</location>
        <location evidence="1">trans-Golgi network membrane</location>
        <topology evidence="1">Multi-pass membrane protein</topology>
    </subcellularLocation>
    <subcellularLocation>
        <location evidence="15">Membrane</location>
    </subcellularLocation>
</comment>
<dbReference type="SUPFAM" id="SSF81660">
    <property type="entry name" value="Metal cation-transporting ATPase, ATP-binding domain N"/>
    <property type="match status" value="1"/>
</dbReference>
<dbReference type="Gene3D" id="3.40.50.1000">
    <property type="entry name" value="HAD superfamily/HAD-like"/>
    <property type="match status" value="1"/>
</dbReference>
<reference evidence="18" key="1">
    <citation type="submission" date="2022-11" db="UniProtKB">
        <authorList>
            <consortium name="WormBaseParasite"/>
        </authorList>
    </citation>
    <scope>IDENTIFICATION</scope>
</reference>
<protein>
    <recommendedName>
        <fullName evidence="2">P-type Cu(+) transporter</fullName>
        <ecNumber evidence="2">7.2.2.8</ecNumber>
    </recommendedName>
</protein>
<evidence type="ECO:0000256" key="1">
    <source>
        <dbReference type="ARBA" id="ARBA00004166"/>
    </source>
</evidence>
<evidence type="ECO:0000256" key="7">
    <source>
        <dbReference type="ARBA" id="ARBA00022741"/>
    </source>
</evidence>
<keyword evidence="14 15" id="KW-0472">Membrane</keyword>
<evidence type="ECO:0000256" key="6">
    <source>
        <dbReference type="ARBA" id="ARBA00022737"/>
    </source>
</evidence>
<dbReference type="SFLD" id="SFLDG00002">
    <property type="entry name" value="C1.7:_P-type_atpase_like"/>
    <property type="match status" value="1"/>
</dbReference>
<dbReference type="InterPro" id="IPR023214">
    <property type="entry name" value="HAD_sf"/>
</dbReference>
<dbReference type="PRINTS" id="PR00119">
    <property type="entry name" value="CATATPASE"/>
</dbReference>
<dbReference type="Gene3D" id="2.70.150.10">
    <property type="entry name" value="Calcium-transporting ATPase, cytoplasmic transduction domain A"/>
    <property type="match status" value="1"/>
</dbReference>
<evidence type="ECO:0000256" key="14">
    <source>
        <dbReference type="ARBA" id="ARBA00023136"/>
    </source>
</evidence>
<dbReference type="PANTHER" id="PTHR46594">
    <property type="entry name" value="P-TYPE CATION-TRANSPORTING ATPASE"/>
    <property type="match status" value="1"/>
</dbReference>
<feature type="transmembrane region" description="Helical" evidence="15">
    <location>
        <begin position="967"/>
        <end position="987"/>
    </location>
</feature>
<evidence type="ECO:0000256" key="11">
    <source>
        <dbReference type="ARBA" id="ARBA00022989"/>
    </source>
</evidence>
<evidence type="ECO:0000256" key="2">
    <source>
        <dbReference type="ARBA" id="ARBA00012517"/>
    </source>
</evidence>
<dbReference type="GO" id="GO:0016887">
    <property type="term" value="F:ATP hydrolysis activity"/>
    <property type="evidence" value="ECO:0007669"/>
    <property type="project" value="InterPro"/>
</dbReference>
<dbReference type="InterPro" id="IPR018303">
    <property type="entry name" value="ATPase_P-typ_P_site"/>
</dbReference>
<dbReference type="GO" id="GO:0140581">
    <property type="term" value="F:P-type monovalent copper transporter activity"/>
    <property type="evidence" value="ECO:0007669"/>
    <property type="project" value="UniProtKB-EC"/>
</dbReference>
<dbReference type="PRINTS" id="PR00120">
    <property type="entry name" value="HATPASE"/>
</dbReference>
<dbReference type="AlphaFoldDB" id="A0A914C0L6"/>
<feature type="transmembrane region" description="Helical" evidence="15">
    <location>
        <begin position="939"/>
        <end position="961"/>
    </location>
</feature>
<evidence type="ECO:0000313" key="18">
    <source>
        <dbReference type="WBParaSite" id="ACRNAN_Path_1440.g5647.t1"/>
    </source>
</evidence>
<evidence type="ECO:0000256" key="5">
    <source>
        <dbReference type="ARBA" id="ARBA00022723"/>
    </source>
</evidence>
<feature type="domain" description="HMA" evidence="16">
    <location>
        <begin position="1"/>
        <end position="58"/>
    </location>
</feature>
<dbReference type="InterPro" id="IPR023298">
    <property type="entry name" value="ATPase_P-typ_TM_dom_sf"/>
</dbReference>
<comment type="similarity">
    <text evidence="15">Belongs to the cation transport ATPase (P-type) (TC 3.A.3) family. Type IB subfamily.</text>
</comment>
<keyword evidence="5 15" id="KW-0479">Metal-binding</keyword>
<feature type="transmembrane region" description="Helical" evidence="15">
    <location>
        <begin position="367"/>
        <end position="385"/>
    </location>
</feature>
<feature type="domain" description="HMA" evidence="16">
    <location>
        <begin position="169"/>
        <end position="235"/>
    </location>
</feature>
<evidence type="ECO:0000256" key="13">
    <source>
        <dbReference type="ARBA" id="ARBA00023065"/>
    </source>
</evidence>
<proteinExistence type="inferred from homology"/>
<evidence type="ECO:0000256" key="10">
    <source>
        <dbReference type="ARBA" id="ARBA00022967"/>
    </source>
</evidence>
<dbReference type="Pfam" id="PF00702">
    <property type="entry name" value="Hydrolase"/>
    <property type="match status" value="1"/>
</dbReference>
<keyword evidence="8" id="KW-0187">Copper transport</keyword>
<feature type="transmembrane region" description="Helical" evidence="15">
    <location>
        <begin position="292"/>
        <end position="315"/>
    </location>
</feature>
<keyword evidence="11 15" id="KW-1133">Transmembrane helix</keyword>
<dbReference type="Proteomes" id="UP000887540">
    <property type="component" value="Unplaced"/>
</dbReference>
<dbReference type="GO" id="GO:0005802">
    <property type="term" value="C:trans-Golgi network"/>
    <property type="evidence" value="ECO:0007669"/>
    <property type="project" value="UniProtKB-ARBA"/>
</dbReference>
<dbReference type="PROSITE" id="PS00154">
    <property type="entry name" value="ATPASE_E1_E2"/>
    <property type="match status" value="1"/>
</dbReference>
<dbReference type="EC" id="7.2.2.8" evidence="2"/>
<feature type="transmembrane region" description="Helical" evidence="15">
    <location>
        <begin position="259"/>
        <end position="280"/>
    </location>
</feature>
<keyword evidence="10" id="KW-1278">Translocase</keyword>
<dbReference type="PROSITE" id="PS01047">
    <property type="entry name" value="HMA_1"/>
    <property type="match status" value="1"/>
</dbReference>
<evidence type="ECO:0000259" key="16">
    <source>
        <dbReference type="PROSITE" id="PS50846"/>
    </source>
</evidence>
<dbReference type="InterPro" id="IPR001757">
    <property type="entry name" value="P_typ_ATPase"/>
</dbReference>
<dbReference type="FunFam" id="3.40.50.1000:FF:000031">
    <property type="entry name" value="Probable copper-transporting ATPase HMA5"/>
    <property type="match status" value="1"/>
</dbReference>
<dbReference type="InterPro" id="IPR036412">
    <property type="entry name" value="HAD-like_sf"/>
</dbReference>
<feature type="domain" description="HMA" evidence="16">
    <location>
        <begin position="93"/>
        <end position="159"/>
    </location>
</feature>
<keyword evidence="7 15" id="KW-0547">Nucleotide-binding</keyword>
<dbReference type="InterPro" id="IPR023299">
    <property type="entry name" value="ATPase_P-typ_cyto_dom_N"/>
</dbReference>
<dbReference type="SFLD" id="SFLDF00027">
    <property type="entry name" value="p-type_atpase"/>
    <property type="match status" value="1"/>
</dbReference>
<dbReference type="Gene3D" id="3.40.1110.10">
    <property type="entry name" value="Calcium-transporting ATPase, cytoplasmic domain N"/>
    <property type="match status" value="1"/>
</dbReference>
<dbReference type="InterPro" id="IPR059000">
    <property type="entry name" value="ATPase_P-type_domA"/>
</dbReference>
<feature type="transmembrane region" description="Helical" evidence="15">
    <location>
        <begin position="336"/>
        <end position="361"/>
    </location>
</feature>
<feature type="transmembrane region" description="Helical" evidence="15">
    <location>
        <begin position="564"/>
        <end position="583"/>
    </location>
</feature>
<keyword evidence="4 15" id="KW-0812">Transmembrane</keyword>
<organism evidence="17 18">
    <name type="scientific">Acrobeloides nanus</name>
    <dbReference type="NCBI Taxonomy" id="290746"/>
    <lineage>
        <taxon>Eukaryota</taxon>
        <taxon>Metazoa</taxon>
        <taxon>Ecdysozoa</taxon>
        <taxon>Nematoda</taxon>
        <taxon>Chromadorea</taxon>
        <taxon>Rhabditida</taxon>
        <taxon>Tylenchina</taxon>
        <taxon>Cephalobomorpha</taxon>
        <taxon>Cephaloboidea</taxon>
        <taxon>Cephalobidae</taxon>
        <taxon>Acrobeloides</taxon>
    </lineage>
</organism>
<name>A0A914C0L6_9BILA</name>
<accession>A0A914C0L6</accession>
<feature type="transmembrane region" description="Helical" evidence="15">
    <location>
        <begin position="520"/>
        <end position="544"/>
    </location>
</feature>
<evidence type="ECO:0000256" key="12">
    <source>
        <dbReference type="ARBA" id="ARBA00023008"/>
    </source>
</evidence>
<evidence type="ECO:0000256" key="4">
    <source>
        <dbReference type="ARBA" id="ARBA00022692"/>
    </source>
</evidence>
<dbReference type="SUPFAM" id="SSF81665">
    <property type="entry name" value="Calcium ATPase, transmembrane domain M"/>
    <property type="match status" value="1"/>
</dbReference>
<dbReference type="Pfam" id="PF00403">
    <property type="entry name" value="HMA"/>
    <property type="match status" value="3"/>
</dbReference>
<keyword evidence="13" id="KW-0406">Ion transport</keyword>
<sequence length="1067" mass="117037">MTCHSCVAIIEENIGKRPGVYRVQVSLAEKKGWVIYDPQKWTSEQLAEMIDDMGFDATSVSTKDTIFEPDKDDETSSSVSANIEDSNEIRNLKKCVLSVEKMASATCAASIEKSISELKGVQSINVAVMFSKADVVYDSVLISADEIRDSIRDLGYPSQILDDTENGYSKIDLLISGMTCASCVSRIENHVSTLRGIVSCSVALTTSSAIVEFSSEIVGPRDIIERIQSLGFSAELVSRENRFKKLGHAEEISRWRTSFLISLFFGIPTLCVMIYFHWIVQAPMHHEKQVHIFTRALSLDNLLLFLLATPVQIFGGRYFYIRSWKAIRHGSANMDVLIVLSTSIAYIYSVVIILMAIILHWNYSPMTFFDVPPMLMVFISLGRWMEYKAKGKTSEALTKLMSLQAKVALLITKDKEGNIISERGIEIELVQRGDLIKVLPGENIAVDGVVVEGNSSADESFITGENMPVVKIPGNHVIGGSVNQTGLLIIEATRVGQDSTLAQIVRLAPLQQTADKLAGYFVPFIVTLSIITLIVWICIGRFSMKMGSMKMHGVPNWEEIIRMAFEYSITVLAIACPCALGLATPTAIMVGTGVGAKNGILIKGGEPLEVAQKIRTVVFDKTGTITEGKPRVVKIFTTLPQQQLSLKNLCAIAGTAESNSEHPIGNAIVSFAKEYLKNERWATASQFEISAGNGIACEVSNVPNVMNTIPDLNSIHENEQESSQSQILHLSSFDVEVVPILQTNGTDSNENWNHLDSFSVVIGSEKWLISNGVSIQPLIQNALSRERHVGNISILVAINCKVAAVISISDQVKSEAALAVWALHKMGIHSVLLTGDNAKTAEAAAKQVGIREVFAEVLPNQKMDKIKQLQRTGQKVAMVGDGVNDSPALATANVGIAIAAGSDIAIESARIVLVKNNLFDVVNAIRLSRATIRRIRINLFFAFVYNAIGIPIAAGVFQPVGFTIQPWMAAAAMALSSVSVLPSSLLLKNFKPARQLKTPEFESFIKSFDKTEVLVYKGLEDPAQQNDNQPSEKLHYKNTPVGTLEKIFHFMKHDLLRRSEKKLNEFV</sequence>
<evidence type="ECO:0000256" key="9">
    <source>
        <dbReference type="ARBA" id="ARBA00022840"/>
    </source>
</evidence>
<dbReference type="SUPFAM" id="SSF56784">
    <property type="entry name" value="HAD-like"/>
    <property type="match status" value="1"/>
</dbReference>
<evidence type="ECO:0000256" key="8">
    <source>
        <dbReference type="ARBA" id="ARBA00022796"/>
    </source>
</evidence>
<dbReference type="SFLD" id="SFLDS00003">
    <property type="entry name" value="Haloacid_Dehalogenase"/>
    <property type="match status" value="1"/>
</dbReference>
<dbReference type="InterPro" id="IPR008250">
    <property type="entry name" value="ATPase_P-typ_transduc_dom_A_sf"/>
</dbReference>
<dbReference type="InterPro" id="IPR006122">
    <property type="entry name" value="HMA_Cu_ion-bd"/>
</dbReference>
<dbReference type="InterPro" id="IPR017969">
    <property type="entry name" value="Heavy-metal-associated_CS"/>
</dbReference>
<keyword evidence="9 15" id="KW-0067">ATP-binding</keyword>
<dbReference type="Gene3D" id="3.30.70.100">
    <property type="match status" value="3"/>
</dbReference>
<dbReference type="NCBIfam" id="TIGR01494">
    <property type="entry name" value="ATPase_P-type"/>
    <property type="match status" value="2"/>
</dbReference>
<dbReference type="GO" id="GO:0016020">
    <property type="term" value="C:membrane"/>
    <property type="evidence" value="ECO:0007669"/>
    <property type="project" value="UniProtKB-SubCell"/>
</dbReference>
<dbReference type="WBParaSite" id="ACRNAN_Path_1440.g5647.t1">
    <property type="protein sequence ID" value="ACRNAN_Path_1440.g5647.t1"/>
    <property type="gene ID" value="ACRNAN_Path_1440.g5647"/>
</dbReference>
<dbReference type="GO" id="GO:0005507">
    <property type="term" value="F:copper ion binding"/>
    <property type="evidence" value="ECO:0007669"/>
    <property type="project" value="InterPro"/>
</dbReference>
<dbReference type="Pfam" id="PF00122">
    <property type="entry name" value="E1-E2_ATPase"/>
    <property type="match status" value="1"/>
</dbReference>
<keyword evidence="3" id="KW-0813">Transport</keyword>
<keyword evidence="6" id="KW-0677">Repeat</keyword>
<evidence type="ECO:0000256" key="3">
    <source>
        <dbReference type="ARBA" id="ARBA00022448"/>
    </source>
</evidence>
<dbReference type="FunFam" id="3.30.70.100:FF:000001">
    <property type="entry name" value="ATPase copper transporting beta"/>
    <property type="match status" value="3"/>
</dbReference>
<dbReference type="NCBIfam" id="TIGR00003">
    <property type="entry name" value="copper ion binding protein"/>
    <property type="match status" value="3"/>
</dbReference>
<keyword evidence="12" id="KW-0186">Copper</keyword>
<dbReference type="SUPFAM" id="SSF81653">
    <property type="entry name" value="Calcium ATPase, transduction domain A"/>
    <property type="match status" value="1"/>
</dbReference>
<dbReference type="GO" id="GO:0005524">
    <property type="term" value="F:ATP binding"/>
    <property type="evidence" value="ECO:0007669"/>
    <property type="project" value="UniProtKB-UniRule"/>
</dbReference>
<dbReference type="InterPro" id="IPR036163">
    <property type="entry name" value="HMA_dom_sf"/>
</dbReference>
<dbReference type="InterPro" id="IPR006121">
    <property type="entry name" value="HMA_dom"/>
</dbReference>
<keyword evidence="17" id="KW-1185">Reference proteome</keyword>
<dbReference type="NCBIfam" id="TIGR01525">
    <property type="entry name" value="ATPase-IB_hvy"/>
    <property type="match status" value="1"/>
</dbReference>
<dbReference type="InterPro" id="IPR044492">
    <property type="entry name" value="P_typ_ATPase_HD_dom"/>
</dbReference>
<dbReference type="CDD" id="cd02094">
    <property type="entry name" value="P-type_ATPase_Cu-like"/>
    <property type="match status" value="1"/>
</dbReference>
<dbReference type="CDD" id="cd00371">
    <property type="entry name" value="HMA"/>
    <property type="match status" value="3"/>
</dbReference>
<dbReference type="InterPro" id="IPR027256">
    <property type="entry name" value="P-typ_ATPase_IB"/>
</dbReference>
<evidence type="ECO:0000256" key="15">
    <source>
        <dbReference type="RuleBase" id="RU362081"/>
    </source>
</evidence>
<dbReference type="PROSITE" id="PS50846">
    <property type="entry name" value="HMA_2"/>
    <property type="match status" value="3"/>
</dbReference>
<dbReference type="SUPFAM" id="SSF55008">
    <property type="entry name" value="HMA, heavy metal-associated domain"/>
    <property type="match status" value="3"/>
</dbReference>
<evidence type="ECO:0000313" key="17">
    <source>
        <dbReference type="Proteomes" id="UP000887540"/>
    </source>
</evidence>